<dbReference type="RefSeq" id="XP_007769384.1">
    <property type="nucleotide sequence ID" value="XM_007771194.1"/>
</dbReference>
<sequence>MVMPGVISVTLEQSLEHEVSQQPSWLVGALSVAAPIQHQLLVDGEYLGTTIRFSPLPLASSHASTKLRSVVECHTVTVSRLQAFWAGPFLVVDGDVASGTLNTCLLAKPGMLGIYSTPSLTRLRNAPRHVAAVSSLPNPSSSHAALFSRAILALRGLGDVLHESFSCTPILHLRALVSFYICWISVP</sequence>
<dbReference type="EMBL" id="JH711579">
    <property type="protein sequence ID" value="EIW80433.1"/>
    <property type="molecule type" value="Genomic_DNA"/>
</dbReference>
<dbReference type="AlphaFoldDB" id="A0A5M3MMV3"/>
<dbReference type="KEGG" id="cput:CONPUDRAFT_154464"/>
<evidence type="ECO:0000313" key="2">
    <source>
        <dbReference type="Proteomes" id="UP000053558"/>
    </source>
</evidence>
<keyword evidence="2" id="KW-1185">Reference proteome</keyword>
<gene>
    <name evidence="1" type="ORF">CONPUDRAFT_154464</name>
</gene>
<comment type="caution">
    <text evidence="1">The sequence shown here is derived from an EMBL/GenBank/DDBJ whole genome shotgun (WGS) entry which is preliminary data.</text>
</comment>
<accession>A0A5M3MMV3</accession>
<dbReference type="GeneID" id="19203268"/>
<name>A0A5M3MMV3_CONPW</name>
<proteinExistence type="predicted"/>
<organism evidence="1 2">
    <name type="scientific">Coniophora puteana (strain RWD-64-598)</name>
    <name type="common">Brown rot fungus</name>
    <dbReference type="NCBI Taxonomy" id="741705"/>
    <lineage>
        <taxon>Eukaryota</taxon>
        <taxon>Fungi</taxon>
        <taxon>Dikarya</taxon>
        <taxon>Basidiomycota</taxon>
        <taxon>Agaricomycotina</taxon>
        <taxon>Agaricomycetes</taxon>
        <taxon>Agaricomycetidae</taxon>
        <taxon>Boletales</taxon>
        <taxon>Coniophorineae</taxon>
        <taxon>Coniophoraceae</taxon>
        <taxon>Coniophora</taxon>
    </lineage>
</organism>
<reference evidence="2" key="1">
    <citation type="journal article" date="2012" name="Science">
        <title>The Paleozoic origin of enzymatic lignin decomposition reconstructed from 31 fungal genomes.</title>
        <authorList>
            <person name="Floudas D."/>
            <person name="Binder M."/>
            <person name="Riley R."/>
            <person name="Barry K."/>
            <person name="Blanchette R.A."/>
            <person name="Henrissat B."/>
            <person name="Martinez A.T."/>
            <person name="Otillar R."/>
            <person name="Spatafora J.W."/>
            <person name="Yadav J.S."/>
            <person name="Aerts A."/>
            <person name="Benoit I."/>
            <person name="Boyd A."/>
            <person name="Carlson A."/>
            <person name="Copeland A."/>
            <person name="Coutinho P.M."/>
            <person name="de Vries R.P."/>
            <person name="Ferreira P."/>
            <person name="Findley K."/>
            <person name="Foster B."/>
            <person name="Gaskell J."/>
            <person name="Glotzer D."/>
            <person name="Gorecki P."/>
            <person name="Heitman J."/>
            <person name="Hesse C."/>
            <person name="Hori C."/>
            <person name="Igarashi K."/>
            <person name="Jurgens J.A."/>
            <person name="Kallen N."/>
            <person name="Kersten P."/>
            <person name="Kohler A."/>
            <person name="Kuees U."/>
            <person name="Kumar T.K.A."/>
            <person name="Kuo A."/>
            <person name="LaButti K."/>
            <person name="Larrondo L.F."/>
            <person name="Lindquist E."/>
            <person name="Ling A."/>
            <person name="Lombard V."/>
            <person name="Lucas S."/>
            <person name="Lundell T."/>
            <person name="Martin R."/>
            <person name="McLaughlin D.J."/>
            <person name="Morgenstern I."/>
            <person name="Morin E."/>
            <person name="Murat C."/>
            <person name="Nagy L.G."/>
            <person name="Nolan M."/>
            <person name="Ohm R.A."/>
            <person name="Patyshakuliyeva A."/>
            <person name="Rokas A."/>
            <person name="Ruiz-Duenas F.J."/>
            <person name="Sabat G."/>
            <person name="Salamov A."/>
            <person name="Samejima M."/>
            <person name="Schmutz J."/>
            <person name="Slot J.C."/>
            <person name="St John F."/>
            <person name="Stenlid J."/>
            <person name="Sun H."/>
            <person name="Sun S."/>
            <person name="Syed K."/>
            <person name="Tsang A."/>
            <person name="Wiebenga A."/>
            <person name="Young D."/>
            <person name="Pisabarro A."/>
            <person name="Eastwood D.C."/>
            <person name="Martin F."/>
            <person name="Cullen D."/>
            <person name="Grigoriev I.V."/>
            <person name="Hibbett D.S."/>
        </authorList>
    </citation>
    <scope>NUCLEOTIDE SEQUENCE [LARGE SCALE GENOMIC DNA]</scope>
    <source>
        <strain evidence="2">RWD-64-598 SS2</strain>
    </source>
</reference>
<protein>
    <submittedName>
        <fullName evidence="1">Uncharacterized protein</fullName>
    </submittedName>
</protein>
<evidence type="ECO:0000313" key="1">
    <source>
        <dbReference type="EMBL" id="EIW80433.1"/>
    </source>
</evidence>
<dbReference type="Proteomes" id="UP000053558">
    <property type="component" value="Unassembled WGS sequence"/>
</dbReference>